<dbReference type="Proteomes" id="UP000283269">
    <property type="component" value="Unassembled WGS sequence"/>
</dbReference>
<dbReference type="InParanoid" id="A0A409XJB8"/>
<dbReference type="EMBL" id="NHYD01001526">
    <property type="protein sequence ID" value="PPQ90855.1"/>
    <property type="molecule type" value="Genomic_DNA"/>
</dbReference>
<name>A0A409XJB8_PSICY</name>
<comment type="caution">
    <text evidence="1">The sequence shown here is derived from an EMBL/GenBank/DDBJ whole genome shotgun (WGS) entry which is preliminary data.</text>
</comment>
<dbReference type="AlphaFoldDB" id="A0A409XJB8"/>
<proteinExistence type="predicted"/>
<evidence type="ECO:0000313" key="2">
    <source>
        <dbReference type="Proteomes" id="UP000283269"/>
    </source>
</evidence>
<protein>
    <recommendedName>
        <fullName evidence="3">F-box domain-containing protein</fullName>
    </recommendedName>
</protein>
<organism evidence="1 2">
    <name type="scientific">Psilocybe cyanescens</name>
    <dbReference type="NCBI Taxonomy" id="93625"/>
    <lineage>
        <taxon>Eukaryota</taxon>
        <taxon>Fungi</taxon>
        <taxon>Dikarya</taxon>
        <taxon>Basidiomycota</taxon>
        <taxon>Agaricomycotina</taxon>
        <taxon>Agaricomycetes</taxon>
        <taxon>Agaricomycetidae</taxon>
        <taxon>Agaricales</taxon>
        <taxon>Agaricineae</taxon>
        <taxon>Strophariaceae</taxon>
        <taxon>Psilocybe</taxon>
    </lineage>
</organism>
<gene>
    <name evidence="1" type="ORF">CVT25_007390</name>
</gene>
<reference evidence="1 2" key="1">
    <citation type="journal article" date="2018" name="Evol. Lett.">
        <title>Horizontal gene cluster transfer increased hallucinogenic mushroom diversity.</title>
        <authorList>
            <person name="Reynolds H.T."/>
            <person name="Vijayakumar V."/>
            <person name="Gluck-Thaler E."/>
            <person name="Korotkin H.B."/>
            <person name="Matheny P.B."/>
            <person name="Slot J.C."/>
        </authorList>
    </citation>
    <scope>NUCLEOTIDE SEQUENCE [LARGE SCALE GENOMIC DNA]</scope>
    <source>
        <strain evidence="1 2">2631</strain>
    </source>
</reference>
<evidence type="ECO:0008006" key="3">
    <source>
        <dbReference type="Google" id="ProtNLM"/>
    </source>
</evidence>
<keyword evidence="2" id="KW-1185">Reference proteome</keyword>
<dbReference type="OrthoDB" id="2939176at2759"/>
<evidence type="ECO:0000313" key="1">
    <source>
        <dbReference type="EMBL" id="PPQ90855.1"/>
    </source>
</evidence>
<accession>A0A409XJB8</accession>
<sequence>MPKTTSEIRPRRLLEQSMVAQEIADCEQEMLALEKAMIDLKYKRMSLDTKMNTVSDPMAMLPLDVTTEIFAIVNDSQDRTDFSSLPALFLLGRICKTWRNIVWNRPFLWKDIAIRLSYNKYAKQERLLEEWLNRSGACQLYYNIASHRHWEPPESFATLILKTASRWKSFKCISPLTSLFDEIASHTFPALSTIELDFGNWNNDFNINAPRLRKIQILSHWPVLEIYDNWQQLTKVSLKLPIDHVLNLIQHLDQVQALFLESTGLTEVTSLQPIVPKELLHLSHLKITGRNKWASRILTAVTVPALSNLELHFTKMPATNTLWMDGVENLLRRSSFSLATLNLQNINLKEELGLDFLKSFVTLSSLSLRHQSHGLSDLTINRLNPNANGRSTECLLPALTHLDYSGRINFKAKTLTTMLEQRLAVSQTNPLIKALRVVDITYLNASWAQTGDLANPNRVQAFYRDISDLASHGTVLKVMWDENSRL</sequence>